<organism evidence="1">
    <name type="scientific">marine sediment metagenome</name>
    <dbReference type="NCBI Taxonomy" id="412755"/>
    <lineage>
        <taxon>unclassified sequences</taxon>
        <taxon>metagenomes</taxon>
        <taxon>ecological metagenomes</taxon>
    </lineage>
</organism>
<comment type="caution">
    <text evidence="1">The sequence shown here is derived from an EMBL/GenBank/DDBJ whole genome shotgun (WGS) entry which is preliminary data.</text>
</comment>
<name>A0A0F9JMB0_9ZZZZ</name>
<sequence>MPDEPKSYSRIMLRESVYRGVPGFTVTASRERGFPPCRVFTPRRVQAEKIRAAYRDENSGKLDRQACQKRISEILLKAKVQAPNYRYR</sequence>
<evidence type="ECO:0000313" key="1">
    <source>
        <dbReference type="EMBL" id="KKM70964.1"/>
    </source>
</evidence>
<reference evidence="1" key="1">
    <citation type="journal article" date="2015" name="Nature">
        <title>Complex archaea that bridge the gap between prokaryotes and eukaryotes.</title>
        <authorList>
            <person name="Spang A."/>
            <person name="Saw J.H."/>
            <person name="Jorgensen S.L."/>
            <person name="Zaremba-Niedzwiedzka K."/>
            <person name="Martijn J."/>
            <person name="Lind A.E."/>
            <person name="van Eijk R."/>
            <person name="Schleper C."/>
            <person name="Guy L."/>
            <person name="Ettema T.J."/>
        </authorList>
    </citation>
    <scope>NUCLEOTIDE SEQUENCE</scope>
</reference>
<accession>A0A0F9JMB0</accession>
<proteinExistence type="predicted"/>
<dbReference type="AlphaFoldDB" id="A0A0F9JMB0"/>
<protein>
    <submittedName>
        <fullName evidence="1">Uncharacterized protein</fullName>
    </submittedName>
</protein>
<gene>
    <name evidence="1" type="ORF">LCGC14_1435300</name>
</gene>
<dbReference type="EMBL" id="LAZR01009720">
    <property type="protein sequence ID" value="KKM70964.1"/>
    <property type="molecule type" value="Genomic_DNA"/>
</dbReference>